<dbReference type="RefSeq" id="WP_242016776.1">
    <property type="nucleotide sequence ID" value="NZ_JAMPKM010000012.1"/>
</dbReference>
<dbReference type="InterPro" id="IPR050229">
    <property type="entry name" value="GlpE_sulfurtransferase"/>
</dbReference>
<feature type="compositionally biased region" description="Basic and acidic residues" evidence="1">
    <location>
        <begin position="1"/>
        <end position="10"/>
    </location>
</feature>
<sequence length="183" mass="19668">MENMQDKARSAVDNAAHAADNATHKVADAIEHAKEALPNVTPTPPGLKAQSSVHDLKSRLEWGEPALTILDARDRESFNASHITGAMSMPMDELVSWAQSSLEPSRDIYVYGGNEQETAQAAQTLRGAGFFNVAELKGGLEAWKAVDGATDGAEDSQRPPGPEGYNVISALANHTQKQEIDFQ</sequence>
<dbReference type="Gene3D" id="3.40.250.10">
    <property type="entry name" value="Rhodanese-like domain"/>
    <property type="match status" value="1"/>
</dbReference>
<dbReference type="Proteomes" id="UP001464891">
    <property type="component" value="Unassembled WGS sequence"/>
</dbReference>
<dbReference type="PROSITE" id="PS50206">
    <property type="entry name" value="RHODANESE_3"/>
    <property type="match status" value="1"/>
</dbReference>
<dbReference type="SMART" id="SM00450">
    <property type="entry name" value="RHOD"/>
    <property type="match status" value="1"/>
</dbReference>
<evidence type="ECO:0000256" key="1">
    <source>
        <dbReference type="SAM" id="MobiDB-lite"/>
    </source>
</evidence>
<dbReference type="PANTHER" id="PTHR43031:SF1">
    <property type="entry name" value="PYRIDINE NUCLEOTIDE-DISULPHIDE OXIDOREDUCTASE"/>
    <property type="match status" value="1"/>
</dbReference>
<dbReference type="PANTHER" id="PTHR43031">
    <property type="entry name" value="FAD-DEPENDENT OXIDOREDUCTASE"/>
    <property type="match status" value="1"/>
</dbReference>
<name>A0ABV0JCM6_9CYAN</name>
<proteinExistence type="predicted"/>
<protein>
    <submittedName>
        <fullName evidence="3">Rhodanese-like domain-containing protein</fullName>
    </submittedName>
</protein>
<comment type="caution">
    <text evidence="3">The sequence shown here is derived from an EMBL/GenBank/DDBJ whole genome shotgun (WGS) entry which is preliminary data.</text>
</comment>
<gene>
    <name evidence="3" type="ORF">NC998_18145</name>
</gene>
<evidence type="ECO:0000313" key="4">
    <source>
        <dbReference type="Proteomes" id="UP001464891"/>
    </source>
</evidence>
<evidence type="ECO:0000259" key="2">
    <source>
        <dbReference type="PROSITE" id="PS50206"/>
    </source>
</evidence>
<feature type="region of interest" description="Disordered" evidence="1">
    <location>
        <begin position="1"/>
        <end position="20"/>
    </location>
</feature>
<dbReference type="Pfam" id="PF00581">
    <property type="entry name" value="Rhodanese"/>
    <property type="match status" value="1"/>
</dbReference>
<evidence type="ECO:0000313" key="3">
    <source>
        <dbReference type="EMBL" id="MEP0819023.1"/>
    </source>
</evidence>
<dbReference type="CDD" id="cd00158">
    <property type="entry name" value="RHOD"/>
    <property type="match status" value="1"/>
</dbReference>
<feature type="compositionally biased region" description="Low complexity" evidence="1">
    <location>
        <begin position="11"/>
        <end position="20"/>
    </location>
</feature>
<accession>A0ABV0JCM6</accession>
<dbReference type="EMBL" id="JAMPKM010000012">
    <property type="protein sequence ID" value="MEP0819023.1"/>
    <property type="molecule type" value="Genomic_DNA"/>
</dbReference>
<reference evidence="3 4" key="1">
    <citation type="submission" date="2022-04" db="EMBL/GenBank/DDBJ databases">
        <title>Positive selection, recombination, and allopatry shape intraspecific diversity of widespread and dominant cyanobacteria.</title>
        <authorList>
            <person name="Wei J."/>
            <person name="Shu W."/>
            <person name="Hu C."/>
        </authorList>
    </citation>
    <scope>NUCLEOTIDE SEQUENCE [LARGE SCALE GENOMIC DNA]</scope>
    <source>
        <strain evidence="3 4">GB2-A4</strain>
    </source>
</reference>
<dbReference type="InterPro" id="IPR036873">
    <property type="entry name" value="Rhodanese-like_dom_sf"/>
</dbReference>
<feature type="domain" description="Rhodanese" evidence="2">
    <location>
        <begin position="63"/>
        <end position="152"/>
    </location>
</feature>
<dbReference type="SUPFAM" id="SSF52821">
    <property type="entry name" value="Rhodanese/Cell cycle control phosphatase"/>
    <property type="match status" value="1"/>
</dbReference>
<feature type="region of interest" description="Disordered" evidence="1">
    <location>
        <begin position="147"/>
        <end position="166"/>
    </location>
</feature>
<dbReference type="InterPro" id="IPR001763">
    <property type="entry name" value="Rhodanese-like_dom"/>
</dbReference>
<keyword evidence="4" id="KW-1185">Reference proteome</keyword>
<organism evidence="3 4">
    <name type="scientific">Trichocoleus desertorum GB2-A4</name>
    <dbReference type="NCBI Taxonomy" id="2933944"/>
    <lineage>
        <taxon>Bacteria</taxon>
        <taxon>Bacillati</taxon>
        <taxon>Cyanobacteriota</taxon>
        <taxon>Cyanophyceae</taxon>
        <taxon>Leptolyngbyales</taxon>
        <taxon>Trichocoleusaceae</taxon>
        <taxon>Trichocoleus</taxon>
    </lineage>
</organism>